<evidence type="ECO:0000313" key="2">
    <source>
        <dbReference type="EMBL" id="EMD63053.1"/>
    </source>
</evidence>
<dbReference type="RefSeq" id="XP_007700943.1">
    <property type="nucleotide sequence ID" value="XM_007702753.1"/>
</dbReference>
<evidence type="ECO:0000256" key="1">
    <source>
        <dbReference type="SAM" id="SignalP"/>
    </source>
</evidence>
<dbReference type="KEGG" id="bsc:COCSADRAFT_27509"/>
<sequence length="258" mass="28285">MGKAAIALLLAGGLLAASDWRTAQFVPGDSSTACKMMSRRPSAHCVPLDLRQPSYVGTLSYIWRPLAQQRYYGHAPVGGSTTLLYFLEPSSQITTTTCSTALPLPLCSFGLHGKTSGYSPFQSDRNLALQCNFARPMLFHALLSVTGYDVLGICTLDPAFTWLYTYACTLLCSMCNTVPIFLEIAIKPTPRFRRELDVRLCKSDQRILTAGGAFFLDGQDRDSKFALVLVVGYSRGSLENRAASEPKAYQQAQSTRVK</sequence>
<reference evidence="2 3" key="1">
    <citation type="journal article" date="2012" name="PLoS Pathog.">
        <title>Diverse lifestyles and strategies of plant pathogenesis encoded in the genomes of eighteen Dothideomycetes fungi.</title>
        <authorList>
            <person name="Ohm R.A."/>
            <person name="Feau N."/>
            <person name="Henrissat B."/>
            <person name="Schoch C.L."/>
            <person name="Horwitz B.A."/>
            <person name="Barry K.W."/>
            <person name="Condon B.J."/>
            <person name="Copeland A.C."/>
            <person name="Dhillon B."/>
            <person name="Glaser F."/>
            <person name="Hesse C.N."/>
            <person name="Kosti I."/>
            <person name="LaButti K."/>
            <person name="Lindquist E.A."/>
            <person name="Lucas S."/>
            <person name="Salamov A.A."/>
            <person name="Bradshaw R.E."/>
            <person name="Ciuffetti L."/>
            <person name="Hamelin R.C."/>
            <person name="Kema G.H.J."/>
            <person name="Lawrence C."/>
            <person name="Scott J.A."/>
            <person name="Spatafora J.W."/>
            <person name="Turgeon B.G."/>
            <person name="de Wit P.J.G.M."/>
            <person name="Zhong S."/>
            <person name="Goodwin S.B."/>
            <person name="Grigoriev I.V."/>
        </authorList>
    </citation>
    <scope>NUCLEOTIDE SEQUENCE [LARGE SCALE GENOMIC DNA]</scope>
    <source>
        <strain evidence="3">ND90Pr / ATCC 201652</strain>
    </source>
</reference>
<dbReference type="GeneID" id="19135689"/>
<dbReference type="Proteomes" id="UP000016934">
    <property type="component" value="Unassembled WGS sequence"/>
</dbReference>
<gene>
    <name evidence="2" type="ORF">COCSADRAFT_27509</name>
</gene>
<feature type="chain" id="PRO_5004024771" evidence="1">
    <location>
        <begin position="17"/>
        <end position="258"/>
    </location>
</feature>
<organism evidence="2 3">
    <name type="scientific">Cochliobolus sativus (strain ND90Pr / ATCC 201652)</name>
    <name type="common">Common root rot and spot blotch fungus</name>
    <name type="synonym">Bipolaris sorokiniana</name>
    <dbReference type="NCBI Taxonomy" id="665912"/>
    <lineage>
        <taxon>Eukaryota</taxon>
        <taxon>Fungi</taxon>
        <taxon>Dikarya</taxon>
        <taxon>Ascomycota</taxon>
        <taxon>Pezizomycotina</taxon>
        <taxon>Dothideomycetes</taxon>
        <taxon>Pleosporomycetidae</taxon>
        <taxon>Pleosporales</taxon>
        <taxon>Pleosporineae</taxon>
        <taxon>Pleosporaceae</taxon>
        <taxon>Bipolaris</taxon>
    </lineage>
</organism>
<name>M2S7G4_COCSN</name>
<dbReference type="EMBL" id="KB445645">
    <property type="protein sequence ID" value="EMD63053.1"/>
    <property type="molecule type" value="Genomic_DNA"/>
</dbReference>
<evidence type="ECO:0000313" key="3">
    <source>
        <dbReference type="Proteomes" id="UP000016934"/>
    </source>
</evidence>
<accession>M2S7G4</accession>
<protein>
    <submittedName>
        <fullName evidence="2">Uncharacterized protein</fullName>
    </submittedName>
</protein>
<feature type="signal peptide" evidence="1">
    <location>
        <begin position="1"/>
        <end position="16"/>
    </location>
</feature>
<proteinExistence type="predicted"/>
<dbReference type="AlphaFoldDB" id="M2S7G4"/>
<keyword evidence="1" id="KW-0732">Signal</keyword>
<reference evidence="3" key="2">
    <citation type="journal article" date="2013" name="PLoS Genet.">
        <title>Comparative genome structure, secondary metabolite, and effector coding capacity across Cochliobolus pathogens.</title>
        <authorList>
            <person name="Condon B.J."/>
            <person name="Leng Y."/>
            <person name="Wu D."/>
            <person name="Bushley K.E."/>
            <person name="Ohm R.A."/>
            <person name="Otillar R."/>
            <person name="Martin J."/>
            <person name="Schackwitz W."/>
            <person name="Grimwood J."/>
            <person name="MohdZainudin N."/>
            <person name="Xue C."/>
            <person name="Wang R."/>
            <person name="Manning V.A."/>
            <person name="Dhillon B."/>
            <person name="Tu Z.J."/>
            <person name="Steffenson B.J."/>
            <person name="Salamov A."/>
            <person name="Sun H."/>
            <person name="Lowry S."/>
            <person name="LaButti K."/>
            <person name="Han J."/>
            <person name="Copeland A."/>
            <person name="Lindquist E."/>
            <person name="Barry K."/>
            <person name="Schmutz J."/>
            <person name="Baker S.E."/>
            <person name="Ciuffetti L.M."/>
            <person name="Grigoriev I.V."/>
            <person name="Zhong S."/>
            <person name="Turgeon B.G."/>
        </authorList>
    </citation>
    <scope>NUCLEOTIDE SEQUENCE [LARGE SCALE GENOMIC DNA]</scope>
    <source>
        <strain evidence="3">ND90Pr / ATCC 201652</strain>
    </source>
</reference>
<dbReference type="HOGENOM" id="CLU_1077720_0_0_1"/>
<keyword evidence="3" id="KW-1185">Reference proteome</keyword>